<reference evidence="2 3" key="1">
    <citation type="submission" date="2013-02" db="EMBL/GenBank/DDBJ databases">
        <title>The Genome Sequence of Plasmodium inui San Antonio 1.</title>
        <authorList>
            <consortium name="The Broad Institute Genome Sequencing Platform"/>
            <consortium name="The Broad Institute Genome Sequencing Center for Infectious Disease"/>
            <person name="Neafsey D."/>
            <person name="Cheeseman I."/>
            <person name="Volkman S."/>
            <person name="Adams J."/>
            <person name="Walker B."/>
            <person name="Young S.K."/>
            <person name="Zeng Q."/>
            <person name="Gargeya S."/>
            <person name="Fitzgerald M."/>
            <person name="Haas B."/>
            <person name="Abouelleil A."/>
            <person name="Alvarado L."/>
            <person name="Arachchi H.M."/>
            <person name="Berlin A.M."/>
            <person name="Chapman S.B."/>
            <person name="Dewar J."/>
            <person name="Goldberg J."/>
            <person name="Griggs A."/>
            <person name="Gujja S."/>
            <person name="Hansen M."/>
            <person name="Howarth C."/>
            <person name="Imamovic A."/>
            <person name="Larimer J."/>
            <person name="McCowan C."/>
            <person name="Murphy C."/>
            <person name="Neiman D."/>
            <person name="Pearson M."/>
            <person name="Priest M."/>
            <person name="Roberts A."/>
            <person name="Saif S."/>
            <person name="Shea T."/>
            <person name="Sisk P."/>
            <person name="Sykes S."/>
            <person name="Wortman J."/>
            <person name="Nusbaum C."/>
            <person name="Birren B."/>
        </authorList>
    </citation>
    <scope>NUCLEOTIDE SEQUENCE [LARGE SCALE GENOMIC DNA]</scope>
    <source>
        <strain evidence="2 3">San Antonio 1</strain>
    </source>
</reference>
<evidence type="ECO:0000259" key="1">
    <source>
        <dbReference type="Pfam" id="PF12319"/>
    </source>
</evidence>
<keyword evidence="3" id="KW-1185">Reference proteome</keyword>
<evidence type="ECO:0000313" key="2">
    <source>
        <dbReference type="EMBL" id="EUD65134.1"/>
    </source>
</evidence>
<proteinExistence type="predicted"/>
<dbReference type="GeneID" id="20039694"/>
<name>W7A7P2_9APIC</name>
<evidence type="ECO:0000313" key="3">
    <source>
        <dbReference type="Proteomes" id="UP000030640"/>
    </source>
</evidence>
<dbReference type="InterPro" id="IPR022089">
    <property type="entry name" value="Plasmodium-antigen_C"/>
</dbReference>
<dbReference type="EMBL" id="KI965482">
    <property type="protein sequence ID" value="EUD65134.1"/>
    <property type="molecule type" value="Genomic_DNA"/>
</dbReference>
<dbReference type="Pfam" id="PF12319">
    <property type="entry name" value="TryThrA_C"/>
    <property type="match status" value="1"/>
</dbReference>
<dbReference type="Proteomes" id="UP000030640">
    <property type="component" value="Unassembled WGS sequence"/>
</dbReference>
<dbReference type="RefSeq" id="XP_008818225.1">
    <property type="nucleotide sequence ID" value="XM_008820003.1"/>
</dbReference>
<gene>
    <name evidence="2" type="ORF">C922_04420</name>
</gene>
<dbReference type="VEuPathDB" id="PlasmoDB:C922_04420"/>
<organism evidence="2 3">
    <name type="scientific">Plasmodium inui San Antonio 1</name>
    <dbReference type="NCBI Taxonomy" id="1237626"/>
    <lineage>
        <taxon>Eukaryota</taxon>
        <taxon>Sar</taxon>
        <taxon>Alveolata</taxon>
        <taxon>Apicomplexa</taxon>
        <taxon>Aconoidasida</taxon>
        <taxon>Haemosporida</taxon>
        <taxon>Plasmodiidae</taxon>
        <taxon>Plasmodium</taxon>
        <taxon>Plasmodium (Plasmodium)</taxon>
    </lineage>
</organism>
<dbReference type="AlphaFoldDB" id="W7A7P2"/>
<accession>W7A7P2</accession>
<sequence length="294" mass="37473">MRKRNHPRKTRLKRPESMDIQEQWKEDQWNYFMNKTEDDWVEFNKTMDDLISSWFQKKELEWDAWIRAMKNRWEYYNKNMDEYVLEVIKRSLKWTDSQWKKWIKVMKKKSMKPFGTSGDEYILDVFQQKSSWTTEQWKEWINTPIRECMDKDWEYWIDEDQYKLANWMMDNFDKWVSKRIMEWEQEKWKTEENEYWANWEAEGSGHKSRISTDRKNWNLWKERTDREQKQWNMSIEQKRNEFLNKDVVPWIKWKSEKTKMFEDWKERTLGTWIKEKQWYVWLNKKKLVCRRKLY</sequence>
<dbReference type="OrthoDB" id="382076at2759"/>
<feature type="domain" description="Tryptophan/threonine-rich plasmodium antigen C-terminal" evidence="1">
    <location>
        <begin position="106"/>
        <end position="281"/>
    </location>
</feature>
<protein>
    <recommendedName>
        <fullName evidence="1">Tryptophan/threonine-rich plasmodium antigen C-terminal domain-containing protein</fullName>
    </recommendedName>
</protein>